<dbReference type="Pfam" id="PF00042">
    <property type="entry name" value="Globin"/>
    <property type="match status" value="1"/>
</dbReference>
<dbReference type="PANTHER" id="PTHR46458">
    <property type="entry name" value="BLR2807 PROTEIN"/>
    <property type="match status" value="1"/>
</dbReference>
<evidence type="ECO:0000256" key="2">
    <source>
        <dbReference type="ARBA" id="ARBA00022448"/>
    </source>
</evidence>
<evidence type="ECO:0000256" key="3">
    <source>
        <dbReference type="ARBA" id="ARBA00022617"/>
    </source>
</evidence>
<accession>A0A9N8D9B4</accession>
<evidence type="ECO:0000313" key="10">
    <source>
        <dbReference type="EMBL" id="CAB9496310.1"/>
    </source>
</evidence>
<dbReference type="InterPro" id="IPR000971">
    <property type="entry name" value="Globin"/>
</dbReference>
<evidence type="ECO:0000256" key="5">
    <source>
        <dbReference type="ARBA" id="ARBA00022723"/>
    </source>
</evidence>
<sequence>MEVDYGTVMAVQDSWDVVLQIPNVTQVAGELLFRSIFQIAPGAWNLFPFGKGFEQIDDAMFASPEFQKHAKNVVSMLDTAVQFLGPDLQVLEEQLVSLGARHVRYGVLPEHYPVVGQALLETLATALGDKFTPSLKEAWTGVYGFVTTNMLKGANECLLRLKFPCHGMDASTDISLDRYVSSMLPAQKQLFFVDTNSPSEEVSQTLDKLDKAGVTVLLLSQTQSDTVVANLEKYMGRKMVNVNDTDSLDLSFLETDKPALKAKKEPRRNSPTSVTHVEGGLGMAQAEDFCAWFQEELGTEKVVACTPTCRFASLPARVIRHKGEDMQKALQTLDDFDCMPLPKKHVEINPAHDMIVEMDMIRRRHPEMARLLAEQVYDNCLINAGIMEDSRSMVNRINQICMGWMKEKNRNSEEC</sequence>
<keyword evidence="5" id="KW-0479">Metal-binding</keyword>
<dbReference type="SUPFAM" id="SSF110942">
    <property type="entry name" value="HSP90 C-terminal domain"/>
    <property type="match status" value="1"/>
</dbReference>
<protein>
    <submittedName>
        <fullName evidence="10">Shock protein 75 kDa, mitochondrial</fullName>
    </submittedName>
</protein>
<dbReference type="Pfam" id="PF00183">
    <property type="entry name" value="HSP90"/>
    <property type="match status" value="1"/>
</dbReference>
<dbReference type="EMBL" id="CAICTM010000003">
    <property type="protein sequence ID" value="CAB9496310.1"/>
    <property type="molecule type" value="Genomic_DNA"/>
</dbReference>
<dbReference type="GO" id="GO:0020037">
    <property type="term" value="F:heme binding"/>
    <property type="evidence" value="ECO:0007669"/>
    <property type="project" value="InterPro"/>
</dbReference>
<keyword evidence="11" id="KW-1185">Reference proteome</keyword>
<dbReference type="PANTHER" id="PTHR46458:SF1">
    <property type="entry name" value="GEO09476P1"/>
    <property type="match status" value="1"/>
</dbReference>
<dbReference type="GO" id="GO:0005524">
    <property type="term" value="F:ATP binding"/>
    <property type="evidence" value="ECO:0007669"/>
    <property type="project" value="InterPro"/>
</dbReference>
<name>A0A9N8D9B4_9STRA</name>
<keyword evidence="3 8" id="KW-0349">Heme</keyword>
<gene>
    <name evidence="10" type="ORF">SEMRO_3_G002860.1</name>
</gene>
<comment type="similarity">
    <text evidence="1">Belongs to the heat shock protein 90 family.</text>
</comment>
<dbReference type="OrthoDB" id="436496at2759"/>
<dbReference type="GO" id="GO:0016887">
    <property type="term" value="F:ATP hydrolysis activity"/>
    <property type="evidence" value="ECO:0007669"/>
    <property type="project" value="InterPro"/>
</dbReference>
<dbReference type="InterPro" id="IPR037196">
    <property type="entry name" value="HSP90_C"/>
</dbReference>
<keyword evidence="6" id="KW-0408">Iron</keyword>
<dbReference type="InterPro" id="IPR009050">
    <property type="entry name" value="Globin-like_sf"/>
</dbReference>
<dbReference type="GO" id="GO:0051082">
    <property type="term" value="F:unfolded protein binding"/>
    <property type="evidence" value="ECO:0007669"/>
    <property type="project" value="InterPro"/>
</dbReference>
<dbReference type="GO" id="GO:0019825">
    <property type="term" value="F:oxygen binding"/>
    <property type="evidence" value="ECO:0007669"/>
    <property type="project" value="InterPro"/>
</dbReference>
<evidence type="ECO:0000256" key="8">
    <source>
        <dbReference type="RuleBase" id="RU000356"/>
    </source>
</evidence>
<dbReference type="AlphaFoldDB" id="A0A9N8D9B4"/>
<dbReference type="GO" id="GO:0140662">
    <property type="term" value="F:ATP-dependent protein folding chaperone"/>
    <property type="evidence" value="ECO:0007669"/>
    <property type="project" value="InterPro"/>
</dbReference>
<comment type="caution">
    <text evidence="10">The sequence shown here is derived from an EMBL/GenBank/DDBJ whole genome shotgun (WGS) entry which is preliminary data.</text>
</comment>
<proteinExistence type="inferred from homology"/>
<dbReference type="Gene3D" id="3.40.50.11260">
    <property type="match status" value="1"/>
</dbReference>
<evidence type="ECO:0000256" key="4">
    <source>
        <dbReference type="ARBA" id="ARBA00022621"/>
    </source>
</evidence>
<dbReference type="Proteomes" id="UP001153069">
    <property type="component" value="Unassembled WGS sequence"/>
</dbReference>
<dbReference type="InterPro" id="IPR012292">
    <property type="entry name" value="Globin/Proto"/>
</dbReference>
<evidence type="ECO:0000313" key="11">
    <source>
        <dbReference type="Proteomes" id="UP001153069"/>
    </source>
</evidence>
<dbReference type="SUPFAM" id="SSF46458">
    <property type="entry name" value="Globin-like"/>
    <property type="match status" value="1"/>
</dbReference>
<dbReference type="InterPro" id="IPR001404">
    <property type="entry name" value="Hsp90_fam"/>
</dbReference>
<evidence type="ECO:0000256" key="6">
    <source>
        <dbReference type="ARBA" id="ARBA00023004"/>
    </source>
</evidence>
<keyword evidence="2 8" id="KW-0813">Transport</keyword>
<reference evidence="10" key="1">
    <citation type="submission" date="2020-06" db="EMBL/GenBank/DDBJ databases">
        <authorList>
            <consortium name="Plant Systems Biology data submission"/>
        </authorList>
    </citation>
    <scope>NUCLEOTIDE SEQUENCE</scope>
    <source>
        <strain evidence="10">D6</strain>
    </source>
</reference>
<dbReference type="Gene3D" id="1.20.120.790">
    <property type="entry name" value="Heat shock protein 90, C-terminal domain"/>
    <property type="match status" value="1"/>
</dbReference>
<keyword evidence="4 8" id="KW-0561">Oxygen transport</keyword>
<dbReference type="Gene3D" id="1.10.490.10">
    <property type="entry name" value="Globins"/>
    <property type="match status" value="1"/>
</dbReference>
<comment type="similarity">
    <text evidence="8">Belongs to the globin family.</text>
</comment>
<feature type="domain" description="Globin" evidence="9">
    <location>
        <begin position="2"/>
        <end position="155"/>
    </location>
</feature>
<organism evidence="10 11">
    <name type="scientific">Seminavis robusta</name>
    <dbReference type="NCBI Taxonomy" id="568900"/>
    <lineage>
        <taxon>Eukaryota</taxon>
        <taxon>Sar</taxon>
        <taxon>Stramenopiles</taxon>
        <taxon>Ochrophyta</taxon>
        <taxon>Bacillariophyta</taxon>
        <taxon>Bacillariophyceae</taxon>
        <taxon>Bacillariophycidae</taxon>
        <taxon>Naviculales</taxon>
        <taxon>Naviculaceae</taxon>
        <taxon>Seminavis</taxon>
    </lineage>
</organism>
<evidence type="ECO:0000256" key="1">
    <source>
        <dbReference type="ARBA" id="ARBA00008239"/>
    </source>
</evidence>
<dbReference type="PROSITE" id="PS01033">
    <property type="entry name" value="GLOBIN"/>
    <property type="match status" value="1"/>
</dbReference>
<dbReference type="InterPro" id="IPR050532">
    <property type="entry name" value="Globin-like_OT"/>
</dbReference>
<dbReference type="GO" id="GO:0046872">
    <property type="term" value="F:metal ion binding"/>
    <property type="evidence" value="ECO:0007669"/>
    <property type="project" value="UniProtKB-KW"/>
</dbReference>
<dbReference type="GO" id="GO:0005344">
    <property type="term" value="F:oxygen carrier activity"/>
    <property type="evidence" value="ECO:0007669"/>
    <property type="project" value="UniProtKB-KW"/>
</dbReference>
<evidence type="ECO:0000259" key="9">
    <source>
        <dbReference type="PROSITE" id="PS01033"/>
    </source>
</evidence>
<evidence type="ECO:0000256" key="7">
    <source>
        <dbReference type="ARBA" id="ARBA00023186"/>
    </source>
</evidence>
<keyword evidence="7" id="KW-0143">Chaperone</keyword>